<dbReference type="InterPro" id="IPR021778">
    <property type="entry name" value="Se/S_carrier-like"/>
</dbReference>
<feature type="domain" description="Putative Se/S carrier protein-like" evidence="1">
    <location>
        <begin position="6"/>
        <end position="69"/>
    </location>
</feature>
<reference evidence="2 3" key="1">
    <citation type="submission" date="2016-10" db="EMBL/GenBank/DDBJ databases">
        <authorList>
            <person name="de Groot N.N."/>
        </authorList>
    </citation>
    <scope>NUCLEOTIDE SEQUENCE [LARGE SCALE GENOMIC DNA]</scope>
    <source>
        <strain evidence="2 3">Calf135</strain>
    </source>
</reference>
<evidence type="ECO:0000313" key="3">
    <source>
        <dbReference type="Proteomes" id="UP000199512"/>
    </source>
</evidence>
<gene>
    <name evidence="2" type="ORF">SAMN05216454_10298</name>
</gene>
<evidence type="ECO:0000259" key="1">
    <source>
        <dbReference type="Pfam" id="PF11823"/>
    </source>
</evidence>
<dbReference type="Proteomes" id="UP000199512">
    <property type="component" value="Unassembled WGS sequence"/>
</dbReference>
<dbReference type="RefSeq" id="WP_091974025.1">
    <property type="nucleotide sequence ID" value="NZ_FODF01000002.1"/>
</dbReference>
<accession>A0A1H8FFC9</accession>
<dbReference type="EMBL" id="FODF01000002">
    <property type="protein sequence ID" value="SEN30194.1"/>
    <property type="molecule type" value="Genomic_DNA"/>
</dbReference>
<sequence>MEKVFYVLFNNHENGLKLNSKLKENGLQSMISPTPRSLSKCCGISLIVEENELDEVRRVVEENDIEIITIESIERDINPNRDRYC</sequence>
<dbReference type="Pfam" id="PF11823">
    <property type="entry name" value="Se_S_carrier"/>
    <property type="match status" value="1"/>
</dbReference>
<protein>
    <recommendedName>
        <fullName evidence="1">Putative Se/S carrier protein-like domain-containing protein</fullName>
    </recommendedName>
</protein>
<dbReference type="OrthoDB" id="362866at2"/>
<proteinExistence type="predicted"/>
<keyword evidence="3" id="KW-1185">Reference proteome</keyword>
<evidence type="ECO:0000313" key="2">
    <source>
        <dbReference type="EMBL" id="SEN30194.1"/>
    </source>
</evidence>
<dbReference type="AlphaFoldDB" id="A0A1H8FFC9"/>
<organism evidence="2 3">
    <name type="scientific">Peptostreptococcus russellii</name>
    <dbReference type="NCBI Taxonomy" id="215200"/>
    <lineage>
        <taxon>Bacteria</taxon>
        <taxon>Bacillati</taxon>
        <taxon>Bacillota</taxon>
        <taxon>Clostridia</taxon>
        <taxon>Peptostreptococcales</taxon>
        <taxon>Peptostreptococcaceae</taxon>
        <taxon>Peptostreptococcus</taxon>
    </lineage>
</organism>
<name>A0A1H8FFC9_9FIRM</name>
<dbReference type="STRING" id="215200.SAMN05216454_10298"/>